<evidence type="ECO:0000313" key="3">
    <source>
        <dbReference type="Proteomes" id="UP000226431"/>
    </source>
</evidence>
<dbReference type="EMBL" id="NJES01000060">
    <property type="protein sequence ID" value="PHH79008.1"/>
    <property type="molecule type" value="Genomic_DNA"/>
</dbReference>
<dbReference type="Proteomes" id="UP000226431">
    <property type="component" value="Unassembled WGS sequence"/>
</dbReference>
<protein>
    <submittedName>
        <fullName evidence="2">Uncharacterized protein</fullName>
    </submittedName>
</protein>
<sequence>MLYPSSIQPQPDAPAELMPHDLEMQTHPQRNSSSKTITPSAITQPLSDTSPLHASPLRVRIYPQQVSPRRASRVSPRDDGGDGGGDDHDVRPLSSRGLRERLRSRRAVLRRGVFWGRISSGRAS</sequence>
<gene>
    <name evidence="2" type="ORF">CDD80_5861</name>
</gene>
<feature type="region of interest" description="Disordered" evidence="1">
    <location>
        <begin position="1"/>
        <end position="101"/>
    </location>
</feature>
<reference evidence="2 3" key="1">
    <citation type="submission" date="2017-06" db="EMBL/GenBank/DDBJ databases">
        <title>Ant-infecting Ophiocordyceps genomes reveal a high diversity of potential behavioral manipulation genes and a possible major role for enterotoxins.</title>
        <authorList>
            <person name="De Bekker C."/>
            <person name="Evans H.C."/>
            <person name="Brachmann A."/>
            <person name="Hughes D.P."/>
        </authorList>
    </citation>
    <scope>NUCLEOTIDE SEQUENCE [LARGE SCALE GENOMIC DNA]</scope>
    <source>
        <strain evidence="2 3">Map16</strain>
    </source>
</reference>
<dbReference type="AlphaFoldDB" id="A0A2C5YLQ1"/>
<accession>A0A2C5YLQ1</accession>
<evidence type="ECO:0000313" key="2">
    <source>
        <dbReference type="EMBL" id="PHH79008.1"/>
    </source>
</evidence>
<keyword evidence="3" id="KW-1185">Reference proteome</keyword>
<feature type="compositionally biased region" description="Polar residues" evidence="1">
    <location>
        <begin position="26"/>
        <end position="52"/>
    </location>
</feature>
<feature type="compositionally biased region" description="Basic and acidic residues" evidence="1">
    <location>
        <begin position="75"/>
        <end position="101"/>
    </location>
</feature>
<evidence type="ECO:0000256" key="1">
    <source>
        <dbReference type="SAM" id="MobiDB-lite"/>
    </source>
</evidence>
<comment type="caution">
    <text evidence="2">The sequence shown here is derived from an EMBL/GenBank/DDBJ whole genome shotgun (WGS) entry which is preliminary data.</text>
</comment>
<proteinExistence type="predicted"/>
<organism evidence="2 3">
    <name type="scientific">Ophiocordyceps camponoti-rufipedis</name>
    <dbReference type="NCBI Taxonomy" id="2004952"/>
    <lineage>
        <taxon>Eukaryota</taxon>
        <taxon>Fungi</taxon>
        <taxon>Dikarya</taxon>
        <taxon>Ascomycota</taxon>
        <taxon>Pezizomycotina</taxon>
        <taxon>Sordariomycetes</taxon>
        <taxon>Hypocreomycetidae</taxon>
        <taxon>Hypocreales</taxon>
        <taxon>Ophiocordycipitaceae</taxon>
        <taxon>Ophiocordyceps</taxon>
    </lineage>
</organism>
<name>A0A2C5YLQ1_9HYPO</name>